<comment type="subcellular location">
    <subcellularLocation>
        <location evidence="1">Secreted</location>
    </subcellularLocation>
</comment>
<evidence type="ECO:0000313" key="10">
    <source>
        <dbReference type="Proteomes" id="UP001293593"/>
    </source>
</evidence>
<evidence type="ECO:0008006" key="11">
    <source>
        <dbReference type="Google" id="ProtNLM"/>
    </source>
</evidence>
<evidence type="ECO:0000313" key="9">
    <source>
        <dbReference type="EMBL" id="KAK4271760.1"/>
    </source>
</evidence>
<evidence type="ECO:0000256" key="8">
    <source>
        <dbReference type="SAM" id="SignalP"/>
    </source>
</evidence>
<organism evidence="9 10">
    <name type="scientific">Acacia crassicarpa</name>
    <name type="common">northern wattle</name>
    <dbReference type="NCBI Taxonomy" id="499986"/>
    <lineage>
        <taxon>Eukaryota</taxon>
        <taxon>Viridiplantae</taxon>
        <taxon>Streptophyta</taxon>
        <taxon>Embryophyta</taxon>
        <taxon>Tracheophyta</taxon>
        <taxon>Spermatophyta</taxon>
        <taxon>Magnoliopsida</taxon>
        <taxon>eudicotyledons</taxon>
        <taxon>Gunneridae</taxon>
        <taxon>Pentapetalae</taxon>
        <taxon>rosids</taxon>
        <taxon>fabids</taxon>
        <taxon>Fabales</taxon>
        <taxon>Fabaceae</taxon>
        <taxon>Caesalpinioideae</taxon>
        <taxon>mimosoid clade</taxon>
        <taxon>Acacieae</taxon>
        <taxon>Acacia</taxon>
    </lineage>
</organism>
<evidence type="ECO:0000256" key="4">
    <source>
        <dbReference type="ARBA" id="ARBA00022729"/>
    </source>
</evidence>
<keyword evidence="6" id="KW-0442">Lipid degradation</keyword>
<proteinExistence type="inferred from homology"/>
<comment type="caution">
    <text evidence="9">The sequence shown here is derived from an EMBL/GenBank/DDBJ whole genome shotgun (WGS) entry which is preliminary data.</text>
</comment>
<keyword evidence="5" id="KW-0378">Hydrolase</keyword>
<evidence type="ECO:0000256" key="7">
    <source>
        <dbReference type="ARBA" id="ARBA00023098"/>
    </source>
</evidence>
<sequence>MKRLFLVLLVVHAVIEYDCGVEGKKPKVPCIFIFGDSLSDSGNNNHLLTSAKANYLPYGIDFPSGPTGRFTNGLTTPDFITRRLGFQNLIPPFANISDSNILKGVNYASGASGIRNETGTHMGAKISLGLQIEHHRAIVSQISGKLGGPEKGGEYLKKCLYYVNMGSNDYLQNYFLPQYFSTSTIYNPDQFAEALIHEYSHHLRALYELGSRKFALFGLFLLGCLPNEVMNHGDGTLCVEEENRAVLIFNDKLKELVNQFNRQFSDAKFIYINTALISSKSPLLDGLRSIGKSSCCQVRADGMCDPNKSPCAERNLNMFFDSFHPTEAANKLLATFAYRSLHRIFTHPMDISHLLHL</sequence>
<evidence type="ECO:0000256" key="5">
    <source>
        <dbReference type="ARBA" id="ARBA00022801"/>
    </source>
</evidence>
<dbReference type="GO" id="GO:0016042">
    <property type="term" value="P:lipid catabolic process"/>
    <property type="evidence" value="ECO:0007669"/>
    <property type="project" value="UniProtKB-KW"/>
</dbReference>
<dbReference type="SUPFAM" id="SSF52266">
    <property type="entry name" value="SGNH hydrolase"/>
    <property type="match status" value="1"/>
</dbReference>
<keyword evidence="10" id="KW-1185">Reference proteome</keyword>
<dbReference type="GO" id="GO:0016788">
    <property type="term" value="F:hydrolase activity, acting on ester bonds"/>
    <property type="evidence" value="ECO:0007669"/>
    <property type="project" value="InterPro"/>
</dbReference>
<name>A0AAE1KEU8_9FABA</name>
<dbReference type="CDD" id="cd01837">
    <property type="entry name" value="SGNH_plant_lipase_like"/>
    <property type="match status" value="1"/>
</dbReference>
<dbReference type="InterPro" id="IPR001087">
    <property type="entry name" value="GDSL"/>
</dbReference>
<comment type="similarity">
    <text evidence="2">Belongs to the 'GDSL' lipolytic enzyme family.</text>
</comment>
<dbReference type="PANTHER" id="PTHR45650:SF89">
    <property type="entry name" value="GDSL-LIKE LIPASE_ACYLHYDROLASE"/>
    <property type="match status" value="1"/>
</dbReference>
<evidence type="ECO:0000256" key="2">
    <source>
        <dbReference type="ARBA" id="ARBA00008668"/>
    </source>
</evidence>
<dbReference type="Gene3D" id="3.40.50.1110">
    <property type="entry name" value="SGNH hydrolase"/>
    <property type="match status" value="1"/>
</dbReference>
<keyword evidence="7" id="KW-0443">Lipid metabolism</keyword>
<dbReference type="Pfam" id="PF00657">
    <property type="entry name" value="Lipase_GDSL"/>
    <property type="match status" value="1"/>
</dbReference>
<dbReference type="Proteomes" id="UP001293593">
    <property type="component" value="Unassembled WGS sequence"/>
</dbReference>
<evidence type="ECO:0000256" key="1">
    <source>
        <dbReference type="ARBA" id="ARBA00004613"/>
    </source>
</evidence>
<accession>A0AAE1KEU8</accession>
<protein>
    <recommendedName>
        <fullName evidence="11">GDSL esterase/lipase</fullName>
    </recommendedName>
</protein>
<dbReference type="EMBL" id="JAWXYG010000005">
    <property type="protein sequence ID" value="KAK4271760.1"/>
    <property type="molecule type" value="Genomic_DNA"/>
</dbReference>
<keyword evidence="3" id="KW-0964">Secreted</keyword>
<evidence type="ECO:0000256" key="6">
    <source>
        <dbReference type="ARBA" id="ARBA00022963"/>
    </source>
</evidence>
<dbReference type="InterPro" id="IPR051238">
    <property type="entry name" value="GDSL_esterase/lipase"/>
</dbReference>
<feature type="signal peptide" evidence="8">
    <location>
        <begin position="1"/>
        <end position="20"/>
    </location>
</feature>
<dbReference type="AlphaFoldDB" id="A0AAE1KEU8"/>
<dbReference type="GO" id="GO:0005576">
    <property type="term" value="C:extracellular region"/>
    <property type="evidence" value="ECO:0007669"/>
    <property type="project" value="UniProtKB-SubCell"/>
</dbReference>
<feature type="chain" id="PRO_5041963224" description="GDSL esterase/lipase" evidence="8">
    <location>
        <begin position="21"/>
        <end position="357"/>
    </location>
</feature>
<evidence type="ECO:0000256" key="3">
    <source>
        <dbReference type="ARBA" id="ARBA00022525"/>
    </source>
</evidence>
<dbReference type="InterPro" id="IPR036514">
    <property type="entry name" value="SGNH_hydro_sf"/>
</dbReference>
<reference evidence="9" key="1">
    <citation type="submission" date="2023-10" db="EMBL/GenBank/DDBJ databases">
        <title>Chromosome-level genome of the transformable northern wattle, Acacia crassicarpa.</title>
        <authorList>
            <person name="Massaro I."/>
            <person name="Sinha N.R."/>
            <person name="Poethig S."/>
            <person name="Leichty A.R."/>
        </authorList>
    </citation>
    <scope>NUCLEOTIDE SEQUENCE</scope>
    <source>
        <strain evidence="9">Acra3RX</strain>
        <tissue evidence="9">Leaf</tissue>
    </source>
</reference>
<gene>
    <name evidence="9" type="ORF">QN277_020403</name>
</gene>
<dbReference type="PANTHER" id="PTHR45650">
    <property type="entry name" value="GDSL-LIKE LIPASE/ACYLHYDROLASE-RELATED"/>
    <property type="match status" value="1"/>
</dbReference>
<keyword evidence="4 8" id="KW-0732">Signal</keyword>
<dbReference type="InterPro" id="IPR035669">
    <property type="entry name" value="SGNH_plant_lipase-like"/>
</dbReference>